<dbReference type="GO" id="GO:0008270">
    <property type="term" value="F:zinc ion binding"/>
    <property type="evidence" value="ECO:0007669"/>
    <property type="project" value="UniProtKB-KW"/>
</dbReference>
<feature type="compositionally biased region" description="Low complexity" evidence="5">
    <location>
        <begin position="10"/>
        <end position="27"/>
    </location>
</feature>
<feature type="region of interest" description="Disordered" evidence="5">
    <location>
        <begin position="1"/>
        <end position="27"/>
    </location>
</feature>
<keyword evidence="1" id="KW-0479">Metal-binding</keyword>
<dbReference type="EMBL" id="JAMFTS010000004">
    <property type="protein sequence ID" value="KAJ4760274.1"/>
    <property type="molecule type" value="Genomic_DNA"/>
</dbReference>
<keyword evidence="6" id="KW-0812">Transmembrane</keyword>
<feature type="transmembrane region" description="Helical" evidence="6">
    <location>
        <begin position="131"/>
        <end position="152"/>
    </location>
</feature>
<dbReference type="AlphaFoldDB" id="A0AAV8CWY7"/>
<name>A0AAV8CWY7_9POAL</name>
<keyword evidence="6" id="KW-0472">Membrane</keyword>
<evidence type="ECO:0000313" key="9">
    <source>
        <dbReference type="Proteomes" id="UP001140206"/>
    </source>
</evidence>
<keyword evidence="6" id="KW-1133">Transmembrane helix</keyword>
<feature type="domain" description="GRF-type" evidence="7">
    <location>
        <begin position="34"/>
        <end position="75"/>
    </location>
</feature>
<dbReference type="PANTHER" id="PTHR33680:SF7">
    <property type="entry name" value="OS02G0474200 PROTEIN"/>
    <property type="match status" value="1"/>
</dbReference>
<evidence type="ECO:0000259" key="7">
    <source>
        <dbReference type="PROSITE" id="PS51999"/>
    </source>
</evidence>
<evidence type="ECO:0000256" key="4">
    <source>
        <dbReference type="PROSITE-ProRule" id="PRU01343"/>
    </source>
</evidence>
<evidence type="ECO:0000256" key="5">
    <source>
        <dbReference type="SAM" id="MobiDB-lite"/>
    </source>
</evidence>
<proteinExistence type="predicted"/>
<accession>A0AAV8CWY7</accession>
<keyword evidence="3" id="KW-0862">Zinc</keyword>
<evidence type="ECO:0000313" key="8">
    <source>
        <dbReference type="EMBL" id="KAJ4760274.1"/>
    </source>
</evidence>
<reference evidence="8" key="1">
    <citation type="submission" date="2022-08" db="EMBL/GenBank/DDBJ databases">
        <authorList>
            <person name="Marques A."/>
        </authorList>
    </citation>
    <scope>NUCLEOTIDE SEQUENCE</scope>
    <source>
        <strain evidence="8">RhyPub2mFocal</strain>
        <tissue evidence="8">Leaves</tissue>
    </source>
</reference>
<evidence type="ECO:0000256" key="3">
    <source>
        <dbReference type="ARBA" id="ARBA00022833"/>
    </source>
</evidence>
<protein>
    <submittedName>
        <fullName evidence="8">Secologanin synthase</fullName>
    </submittedName>
</protein>
<organism evidence="8 9">
    <name type="scientific">Rhynchospora pubera</name>
    <dbReference type="NCBI Taxonomy" id="906938"/>
    <lineage>
        <taxon>Eukaryota</taxon>
        <taxon>Viridiplantae</taxon>
        <taxon>Streptophyta</taxon>
        <taxon>Embryophyta</taxon>
        <taxon>Tracheophyta</taxon>
        <taxon>Spermatophyta</taxon>
        <taxon>Magnoliopsida</taxon>
        <taxon>Liliopsida</taxon>
        <taxon>Poales</taxon>
        <taxon>Cyperaceae</taxon>
        <taxon>Cyperoideae</taxon>
        <taxon>Rhynchosporeae</taxon>
        <taxon>Rhynchospora</taxon>
    </lineage>
</organism>
<dbReference type="InterPro" id="IPR010666">
    <property type="entry name" value="Znf_GRF"/>
</dbReference>
<dbReference type="Proteomes" id="UP001140206">
    <property type="component" value="Chromosome 4"/>
</dbReference>
<evidence type="ECO:0000256" key="6">
    <source>
        <dbReference type="SAM" id="Phobius"/>
    </source>
</evidence>
<evidence type="ECO:0000256" key="1">
    <source>
        <dbReference type="ARBA" id="ARBA00022723"/>
    </source>
</evidence>
<sequence>MHRHLRDGQSLSHSPSSSVGSQTTRSESLPLIPCPDCGVTVKKFVSRTKLNPNRDFYKCINKYTRCDFWKWDTDYERYVTKASNNIPSLDSELLGTLQAQMDNLTNEFKRKCESDEQQMKALVASLLKMKVYNCIGIIVIVTLLIMVIALLINLK</sequence>
<evidence type="ECO:0000256" key="2">
    <source>
        <dbReference type="ARBA" id="ARBA00022771"/>
    </source>
</evidence>
<gene>
    <name evidence="8" type="ORF">LUZ62_070649</name>
</gene>
<dbReference type="PANTHER" id="PTHR33680">
    <property type="entry name" value="OS07G0190500 PROTEIN"/>
    <property type="match status" value="1"/>
</dbReference>
<keyword evidence="9" id="KW-1185">Reference proteome</keyword>
<keyword evidence="2 4" id="KW-0863">Zinc-finger</keyword>
<comment type="caution">
    <text evidence="8">The sequence shown here is derived from an EMBL/GenBank/DDBJ whole genome shotgun (WGS) entry which is preliminary data.</text>
</comment>
<dbReference type="PROSITE" id="PS51999">
    <property type="entry name" value="ZF_GRF"/>
    <property type="match status" value="1"/>
</dbReference>